<dbReference type="PATRIC" id="fig|993517.3.peg.6641"/>
<proteinExistence type="predicted"/>
<gene>
    <name evidence="1" type="ORF">RBSH_06131</name>
</gene>
<dbReference type="EMBL" id="AMCW01000177">
    <property type="protein sequence ID" value="EKJ98552.1"/>
    <property type="molecule type" value="Genomic_DNA"/>
</dbReference>
<dbReference type="AlphaFoldDB" id="K5D7X0"/>
<sequence>MNLMSQRLFAFILLGFLATGMTKHVNVGAADDAPKPNETAEKDLAEQLVGTWRLEKASTPGSPSGVGTRLKLFTGTHWCIIQPDAETGVLVFHHGGRYEADDNEVKTTRDFAGESTKSMIGGNKILTNRIDNDTMQQMDSDGVFNETWKRVK</sequence>
<reference evidence="1 2" key="1">
    <citation type="journal article" date="2013" name="Mar. Genomics">
        <title>Expression of sulfatases in Rhodopirellula baltica and the diversity of sulfatases in the genus Rhodopirellula.</title>
        <authorList>
            <person name="Wegner C.E."/>
            <person name="Richter-Heitmann T."/>
            <person name="Klindworth A."/>
            <person name="Klockow C."/>
            <person name="Richter M."/>
            <person name="Achstetter T."/>
            <person name="Glockner F.O."/>
            <person name="Harder J."/>
        </authorList>
    </citation>
    <scope>NUCLEOTIDE SEQUENCE [LARGE SCALE GENOMIC DNA]</scope>
    <source>
        <strain evidence="1 2">SH28</strain>
    </source>
</reference>
<protein>
    <recommendedName>
        <fullName evidence="3">Lipocalin-like domain-containing protein</fullName>
    </recommendedName>
</protein>
<evidence type="ECO:0000313" key="1">
    <source>
        <dbReference type="EMBL" id="EKJ98552.1"/>
    </source>
</evidence>
<accession>K5D7X0</accession>
<name>K5D7X0_RHOBT</name>
<organism evidence="1 2">
    <name type="scientific">Rhodopirellula baltica SH28</name>
    <dbReference type="NCBI Taxonomy" id="993517"/>
    <lineage>
        <taxon>Bacteria</taxon>
        <taxon>Pseudomonadati</taxon>
        <taxon>Planctomycetota</taxon>
        <taxon>Planctomycetia</taxon>
        <taxon>Pirellulales</taxon>
        <taxon>Pirellulaceae</taxon>
        <taxon>Rhodopirellula</taxon>
    </lineage>
</organism>
<evidence type="ECO:0008006" key="3">
    <source>
        <dbReference type="Google" id="ProtNLM"/>
    </source>
</evidence>
<dbReference type="Proteomes" id="UP000007993">
    <property type="component" value="Unassembled WGS sequence"/>
</dbReference>
<comment type="caution">
    <text evidence="1">The sequence shown here is derived from an EMBL/GenBank/DDBJ whole genome shotgun (WGS) entry which is preliminary data.</text>
</comment>
<evidence type="ECO:0000313" key="2">
    <source>
        <dbReference type="Proteomes" id="UP000007993"/>
    </source>
</evidence>